<dbReference type="PROSITE" id="PS50216">
    <property type="entry name" value="DHHC"/>
    <property type="match status" value="1"/>
</dbReference>
<feature type="transmembrane region" description="Helical" evidence="1">
    <location>
        <begin position="20"/>
        <end position="47"/>
    </location>
</feature>
<dbReference type="WBParaSite" id="MhA1_Contig819.frz3.gene21">
    <property type="protein sequence ID" value="MhA1_Contig819.frz3.gene21"/>
    <property type="gene ID" value="MhA1_Contig819.frz3.gene21"/>
</dbReference>
<proteinExistence type="predicted"/>
<name>A0A1I8BZB8_MELHA</name>
<evidence type="ECO:0000256" key="1">
    <source>
        <dbReference type="SAM" id="Phobius"/>
    </source>
</evidence>
<dbReference type="OMA" id="SSDTMWF"/>
<protein>
    <submittedName>
        <fullName evidence="3">Palmitoyltransferase</fullName>
    </submittedName>
</protein>
<sequence>MVGGRRIPGKNNFCGRNWCVYDACGIVCGLFTWLLLSYGQFCILAIMMTSFEDNKIHQSINFLIFEILFVLSGAAHLKTMFTDPGAVPKGTLTDEYIAQLEREQQFNGTVLYKCTKCASLKPERAHHCSQFVWCVGSDWKPCSVFSPPATTILLIFLLFEAVLFSIFTSVMFGTQISAICSDQTGIENLKYERNFNNNGRRSGKNNTNEDIENCSNNNNKTSPAWKNLQVVFGGGGGQKFSFKWLNPFDVPFHSEKAFEFSV</sequence>
<dbReference type="AlphaFoldDB" id="A0A1I8BZB8"/>
<dbReference type="Proteomes" id="UP000095281">
    <property type="component" value="Unplaced"/>
</dbReference>
<dbReference type="InterPro" id="IPR039859">
    <property type="entry name" value="PFA4/ZDH16/20/ERF2-like"/>
</dbReference>
<evidence type="ECO:0000313" key="3">
    <source>
        <dbReference type="WBParaSite" id="MhA1_Contig819.frz3.gene21"/>
    </source>
</evidence>
<dbReference type="GO" id="GO:0016409">
    <property type="term" value="F:palmitoyltransferase activity"/>
    <property type="evidence" value="ECO:0007669"/>
    <property type="project" value="InterPro"/>
</dbReference>
<feature type="transmembrane region" description="Helical" evidence="1">
    <location>
        <begin position="149"/>
        <end position="172"/>
    </location>
</feature>
<accession>A0A1I8BZB8</accession>
<keyword evidence="2" id="KW-1185">Reference proteome</keyword>
<evidence type="ECO:0000313" key="2">
    <source>
        <dbReference type="Proteomes" id="UP000095281"/>
    </source>
</evidence>
<keyword evidence="1" id="KW-0812">Transmembrane</keyword>
<keyword evidence="1" id="KW-1133">Transmembrane helix</keyword>
<reference evidence="3" key="1">
    <citation type="submission" date="2016-11" db="UniProtKB">
        <authorList>
            <consortium name="WormBaseParasite"/>
        </authorList>
    </citation>
    <scope>IDENTIFICATION</scope>
</reference>
<organism evidence="2 3">
    <name type="scientific">Meloidogyne hapla</name>
    <name type="common">Root-knot nematode worm</name>
    <dbReference type="NCBI Taxonomy" id="6305"/>
    <lineage>
        <taxon>Eukaryota</taxon>
        <taxon>Metazoa</taxon>
        <taxon>Ecdysozoa</taxon>
        <taxon>Nematoda</taxon>
        <taxon>Chromadorea</taxon>
        <taxon>Rhabditida</taxon>
        <taxon>Tylenchina</taxon>
        <taxon>Tylenchomorpha</taxon>
        <taxon>Tylenchoidea</taxon>
        <taxon>Meloidogynidae</taxon>
        <taxon>Meloidogyninae</taxon>
        <taxon>Meloidogyne</taxon>
    </lineage>
</organism>
<keyword evidence="1" id="KW-0472">Membrane</keyword>
<dbReference type="PANTHER" id="PTHR12246">
    <property type="entry name" value="PALMITOYLTRANSFERASE ZDHHC16"/>
    <property type="match status" value="1"/>
</dbReference>